<evidence type="ECO:0000256" key="5">
    <source>
        <dbReference type="ARBA" id="ARBA00022840"/>
    </source>
</evidence>
<keyword evidence="8" id="KW-0963">Cytoplasm</keyword>
<dbReference type="HAMAP" id="MF_00238">
    <property type="entry name" value="Cytidyl_kinase_type1"/>
    <property type="match status" value="1"/>
</dbReference>
<comment type="caution">
    <text evidence="10">The sequence shown here is derived from an EMBL/GenBank/DDBJ whole genome shotgun (WGS) entry which is preliminary data.</text>
</comment>
<dbReference type="AlphaFoldDB" id="A0A6N9NG67"/>
<dbReference type="GO" id="GO:0006220">
    <property type="term" value="P:pyrimidine nucleotide metabolic process"/>
    <property type="evidence" value="ECO:0007669"/>
    <property type="project" value="UniProtKB-UniRule"/>
</dbReference>
<dbReference type="GO" id="GO:0015949">
    <property type="term" value="P:nucleobase-containing small molecule interconversion"/>
    <property type="evidence" value="ECO:0007669"/>
    <property type="project" value="TreeGrafter"/>
</dbReference>
<dbReference type="InterPro" id="IPR027417">
    <property type="entry name" value="P-loop_NTPase"/>
</dbReference>
<protein>
    <recommendedName>
        <fullName evidence="8">Cytidylate kinase</fullName>
        <shortName evidence="8">CK</shortName>
        <ecNumber evidence="8">2.7.4.25</ecNumber>
    </recommendedName>
    <alternativeName>
        <fullName evidence="8">Cytidine monophosphate kinase</fullName>
        <shortName evidence="8">CMP kinase</shortName>
    </alternativeName>
</protein>
<evidence type="ECO:0000256" key="8">
    <source>
        <dbReference type="HAMAP-Rule" id="MF_00238"/>
    </source>
</evidence>
<dbReference type="InterPro" id="IPR011994">
    <property type="entry name" value="Cytidylate_kinase_dom"/>
</dbReference>
<evidence type="ECO:0000256" key="3">
    <source>
        <dbReference type="ARBA" id="ARBA00022741"/>
    </source>
</evidence>
<sequence length="228" mass="25600">MSKIVIAIDGFSSCGKSTLAKNLAKKLSYAFIDTGAMYRAVTLYFLRKGITDFKGLSRQRVIDLLKEINIDFRFNESKQFSDTYLNGENVEDEIRSTAVNNAVSALSQVSEVRAQMVALQQQLGAKKGVVLDGRDVGTVVFPDAELKLFMTADPVVRAQRRFDELQSKGVEISLEEVKTNLEQRDYNDTHRKEHPLVKADDAIILDNTNINREEQLQLALDLALERIG</sequence>
<evidence type="ECO:0000256" key="7">
    <source>
        <dbReference type="ARBA" id="ARBA00048478"/>
    </source>
</evidence>
<dbReference type="SUPFAM" id="SSF52540">
    <property type="entry name" value="P-loop containing nucleoside triphosphate hydrolases"/>
    <property type="match status" value="1"/>
</dbReference>
<dbReference type="GO" id="GO:0005829">
    <property type="term" value="C:cytosol"/>
    <property type="evidence" value="ECO:0007669"/>
    <property type="project" value="TreeGrafter"/>
</dbReference>
<evidence type="ECO:0000256" key="2">
    <source>
        <dbReference type="ARBA" id="ARBA00022679"/>
    </source>
</evidence>
<name>A0A6N9NG67_9FLAO</name>
<dbReference type="PANTHER" id="PTHR21299">
    <property type="entry name" value="CYTIDYLATE KINASE/PANTOATE-BETA-ALANINE LIGASE"/>
    <property type="match status" value="1"/>
</dbReference>
<dbReference type="RefSeq" id="WP_160632575.1">
    <property type="nucleotide sequence ID" value="NZ_WWNE01000005.1"/>
</dbReference>
<dbReference type="CDD" id="cd02020">
    <property type="entry name" value="CMPK"/>
    <property type="match status" value="1"/>
</dbReference>
<gene>
    <name evidence="8" type="primary">cmk</name>
    <name evidence="10" type="ORF">GQN54_05825</name>
</gene>
<keyword evidence="5 8" id="KW-0067">ATP-binding</keyword>
<dbReference type="NCBIfam" id="TIGR00017">
    <property type="entry name" value="cmk"/>
    <property type="match status" value="1"/>
</dbReference>
<proteinExistence type="inferred from homology"/>
<organism evidence="10 11">
    <name type="scientific">Acidiluteibacter ferrifornacis</name>
    <dbReference type="NCBI Taxonomy" id="2692424"/>
    <lineage>
        <taxon>Bacteria</taxon>
        <taxon>Pseudomonadati</taxon>
        <taxon>Bacteroidota</taxon>
        <taxon>Flavobacteriia</taxon>
        <taxon>Flavobacteriales</taxon>
        <taxon>Cryomorphaceae</taxon>
        <taxon>Acidiluteibacter</taxon>
    </lineage>
</organism>
<dbReference type="EMBL" id="WWNE01000005">
    <property type="protein sequence ID" value="NBG65626.1"/>
    <property type="molecule type" value="Genomic_DNA"/>
</dbReference>
<evidence type="ECO:0000256" key="6">
    <source>
        <dbReference type="ARBA" id="ARBA00047615"/>
    </source>
</evidence>
<evidence type="ECO:0000259" key="9">
    <source>
        <dbReference type="Pfam" id="PF02224"/>
    </source>
</evidence>
<comment type="similarity">
    <text evidence="1 8">Belongs to the cytidylate kinase family. Type 1 subfamily.</text>
</comment>
<keyword evidence="4 8" id="KW-0418">Kinase</keyword>
<feature type="binding site" evidence="8">
    <location>
        <begin position="10"/>
        <end position="18"/>
    </location>
    <ligand>
        <name>ATP</name>
        <dbReference type="ChEBI" id="CHEBI:30616"/>
    </ligand>
</feature>
<keyword evidence="11" id="KW-1185">Reference proteome</keyword>
<dbReference type="InterPro" id="IPR003136">
    <property type="entry name" value="Cytidylate_kin"/>
</dbReference>
<comment type="subcellular location">
    <subcellularLocation>
        <location evidence="8">Cytoplasm</location>
    </subcellularLocation>
</comment>
<feature type="domain" description="Cytidylate kinase" evidence="9">
    <location>
        <begin position="6"/>
        <end position="218"/>
    </location>
</feature>
<comment type="catalytic activity">
    <reaction evidence="6 8">
        <text>dCMP + ATP = dCDP + ADP</text>
        <dbReference type="Rhea" id="RHEA:25094"/>
        <dbReference type="ChEBI" id="CHEBI:30616"/>
        <dbReference type="ChEBI" id="CHEBI:57566"/>
        <dbReference type="ChEBI" id="CHEBI:58593"/>
        <dbReference type="ChEBI" id="CHEBI:456216"/>
        <dbReference type="EC" id="2.7.4.25"/>
    </reaction>
</comment>
<dbReference type="Proteomes" id="UP000470771">
    <property type="component" value="Unassembled WGS sequence"/>
</dbReference>
<dbReference type="GO" id="GO:0005524">
    <property type="term" value="F:ATP binding"/>
    <property type="evidence" value="ECO:0007669"/>
    <property type="project" value="UniProtKB-UniRule"/>
</dbReference>
<dbReference type="CDD" id="cd02019">
    <property type="entry name" value="NK"/>
    <property type="match status" value="1"/>
</dbReference>
<keyword evidence="2 8" id="KW-0808">Transferase</keyword>
<reference evidence="10 11" key="1">
    <citation type="submission" date="2019-12" db="EMBL/GenBank/DDBJ databases">
        <authorList>
            <person name="Zhao J."/>
        </authorList>
    </citation>
    <scope>NUCLEOTIDE SEQUENCE [LARGE SCALE GENOMIC DNA]</scope>
    <source>
        <strain evidence="10 11">S-15</strain>
    </source>
</reference>
<keyword evidence="3 8" id="KW-0547">Nucleotide-binding</keyword>
<evidence type="ECO:0000313" key="11">
    <source>
        <dbReference type="Proteomes" id="UP000470771"/>
    </source>
</evidence>
<dbReference type="EC" id="2.7.4.25" evidence="8"/>
<dbReference type="Gene3D" id="3.40.50.300">
    <property type="entry name" value="P-loop containing nucleotide triphosphate hydrolases"/>
    <property type="match status" value="1"/>
</dbReference>
<evidence type="ECO:0000313" key="10">
    <source>
        <dbReference type="EMBL" id="NBG65626.1"/>
    </source>
</evidence>
<dbReference type="Pfam" id="PF02224">
    <property type="entry name" value="Cytidylate_kin"/>
    <property type="match status" value="1"/>
</dbReference>
<accession>A0A6N9NG67</accession>
<dbReference type="PANTHER" id="PTHR21299:SF2">
    <property type="entry name" value="CYTIDYLATE KINASE"/>
    <property type="match status" value="1"/>
</dbReference>
<evidence type="ECO:0000256" key="4">
    <source>
        <dbReference type="ARBA" id="ARBA00022777"/>
    </source>
</evidence>
<comment type="catalytic activity">
    <reaction evidence="7 8">
        <text>CMP + ATP = CDP + ADP</text>
        <dbReference type="Rhea" id="RHEA:11600"/>
        <dbReference type="ChEBI" id="CHEBI:30616"/>
        <dbReference type="ChEBI" id="CHEBI:58069"/>
        <dbReference type="ChEBI" id="CHEBI:60377"/>
        <dbReference type="ChEBI" id="CHEBI:456216"/>
        <dbReference type="EC" id="2.7.4.25"/>
    </reaction>
</comment>
<dbReference type="GO" id="GO:0036431">
    <property type="term" value="F:dCMP kinase activity"/>
    <property type="evidence" value="ECO:0007669"/>
    <property type="project" value="InterPro"/>
</dbReference>
<evidence type="ECO:0000256" key="1">
    <source>
        <dbReference type="ARBA" id="ARBA00009427"/>
    </source>
</evidence>